<comment type="caution">
    <text evidence="3">The sequence shown here is derived from an EMBL/GenBank/DDBJ whole genome shotgun (WGS) entry which is preliminary data.</text>
</comment>
<dbReference type="Pfam" id="PF00505">
    <property type="entry name" value="HMG_box"/>
    <property type="match status" value="1"/>
</dbReference>
<dbReference type="GO" id="GO:0005634">
    <property type="term" value="C:nucleus"/>
    <property type="evidence" value="ECO:0007669"/>
    <property type="project" value="UniProtKB-UniRule"/>
</dbReference>
<dbReference type="SUPFAM" id="SSF47095">
    <property type="entry name" value="HMG-box"/>
    <property type="match status" value="1"/>
</dbReference>
<evidence type="ECO:0000313" key="4">
    <source>
        <dbReference type="Proteomes" id="UP000626092"/>
    </source>
</evidence>
<accession>A0A834GWS2</accession>
<keyword evidence="1" id="KW-0539">Nucleus</keyword>
<keyword evidence="4" id="KW-1185">Reference proteome</keyword>
<dbReference type="Proteomes" id="UP000626092">
    <property type="component" value="Unassembled WGS sequence"/>
</dbReference>
<keyword evidence="1" id="KW-0238">DNA-binding</keyword>
<feature type="DNA-binding region" description="HMG box" evidence="1">
    <location>
        <begin position="2"/>
        <end position="72"/>
    </location>
</feature>
<gene>
    <name evidence="3" type="ORF">RHSIM_Rhsim05G0098100</name>
</gene>
<feature type="domain" description="HMG box" evidence="2">
    <location>
        <begin position="2"/>
        <end position="72"/>
    </location>
</feature>
<name>A0A834GWS2_RHOSS</name>
<evidence type="ECO:0000256" key="1">
    <source>
        <dbReference type="PROSITE-ProRule" id="PRU00267"/>
    </source>
</evidence>
<organism evidence="3 4">
    <name type="scientific">Rhododendron simsii</name>
    <name type="common">Sims's rhododendron</name>
    <dbReference type="NCBI Taxonomy" id="118357"/>
    <lineage>
        <taxon>Eukaryota</taxon>
        <taxon>Viridiplantae</taxon>
        <taxon>Streptophyta</taxon>
        <taxon>Embryophyta</taxon>
        <taxon>Tracheophyta</taxon>
        <taxon>Spermatophyta</taxon>
        <taxon>Magnoliopsida</taxon>
        <taxon>eudicotyledons</taxon>
        <taxon>Gunneridae</taxon>
        <taxon>Pentapetalae</taxon>
        <taxon>asterids</taxon>
        <taxon>Ericales</taxon>
        <taxon>Ericaceae</taxon>
        <taxon>Ericoideae</taxon>
        <taxon>Rhodoreae</taxon>
        <taxon>Rhododendron</taxon>
    </lineage>
</organism>
<dbReference type="AlphaFoldDB" id="A0A834GWS2"/>
<protein>
    <recommendedName>
        <fullName evidence="2">HMG box domain-containing protein</fullName>
    </recommendedName>
</protein>
<dbReference type="OrthoDB" id="1587081at2759"/>
<evidence type="ECO:0000259" key="2">
    <source>
        <dbReference type="PROSITE" id="PS50118"/>
    </source>
</evidence>
<proteinExistence type="predicted"/>
<dbReference type="InterPro" id="IPR009071">
    <property type="entry name" value="HMG_box_dom"/>
</dbReference>
<dbReference type="GO" id="GO:0003677">
    <property type="term" value="F:DNA binding"/>
    <property type="evidence" value="ECO:0007669"/>
    <property type="project" value="UniProtKB-UniRule"/>
</dbReference>
<dbReference type="PROSITE" id="PS50118">
    <property type="entry name" value="HMG_BOX_2"/>
    <property type="match status" value="1"/>
</dbReference>
<dbReference type="Gene3D" id="1.10.30.10">
    <property type="entry name" value="High mobility group box domain"/>
    <property type="match status" value="1"/>
</dbReference>
<dbReference type="InterPro" id="IPR036910">
    <property type="entry name" value="HMG_box_dom_sf"/>
</dbReference>
<evidence type="ECO:0000313" key="3">
    <source>
        <dbReference type="EMBL" id="KAF7142546.1"/>
    </source>
</evidence>
<sequence length="117" mass="13228">MPRKTPESGNEIAEEFIKGVREAEPSTTYILKTLTKRAGKRWKEMSEADKAPYIRSANEEKAKKPKKKRKTAVTRTLEFGRLRTYEITTADVARALGLKLGGVSVPTKCEDDHIKHI</sequence>
<dbReference type="EMBL" id="WJXA01000005">
    <property type="protein sequence ID" value="KAF7142546.1"/>
    <property type="molecule type" value="Genomic_DNA"/>
</dbReference>
<reference evidence="3" key="1">
    <citation type="submission" date="2019-11" db="EMBL/GenBank/DDBJ databases">
        <authorList>
            <person name="Liu Y."/>
            <person name="Hou J."/>
            <person name="Li T.-Q."/>
            <person name="Guan C.-H."/>
            <person name="Wu X."/>
            <person name="Wu H.-Z."/>
            <person name="Ling F."/>
            <person name="Zhang R."/>
            <person name="Shi X.-G."/>
            <person name="Ren J.-P."/>
            <person name="Chen E.-F."/>
            <person name="Sun J.-M."/>
        </authorList>
    </citation>
    <scope>NUCLEOTIDE SEQUENCE</scope>
    <source>
        <strain evidence="3">Adult_tree_wgs_1</strain>
        <tissue evidence="3">Leaves</tissue>
    </source>
</reference>